<comment type="similarity">
    <text evidence="1 7">Belongs to the phospholipase B-like family.</text>
</comment>
<dbReference type="PANTHER" id="PTHR12370:SF1">
    <property type="entry name" value="PHOSPHOLIPASE B-LIKE 1"/>
    <property type="match status" value="1"/>
</dbReference>
<feature type="signal peptide" evidence="7">
    <location>
        <begin position="1"/>
        <end position="20"/>
    </location>
</feature>
<dbReference type="EC" id="3.1.1.-" evidence="7"/>
<evidence type="ECO:0000256" key="6">
    <source>
        <dbReference type="ARBA" id="ARBA00023180"/>
    </source>
</evidence>
<dbReference type="EMBL" id="ASPP01024101">
    <property type="protein sequence ID" value="ETO09376.1"/>
    <property type="molecule type" value="Genomic_DNA"/>
</dbReference>
<evidence type="ECO:0000256" key="2">
    <source>
        <dbReference type="ARBA" id="ARBA00022729"/>
    </source>
</evidence>
<dbReference type="Pfam" id="PF04916">
    <property type="entry name" value="Phospholip_B"/>
    <property type="match status" value="1"/>
</dbReference>
<dbReference type="OrthoDB" id="419508at2759"/>
<dbReference type="InterPro" id="IPR007000">
    <property type="entry name" value="PLipase_B-like"/>
</dbReference>
<accession>X6M702</accession>
<dbReference type="Proteomes" id="UP000023152">
    <property type="component" value="Unassembled WGS sequence"/>
</dbReference>
<proteinExistence type="inferred from homology"/>
<keyword evidence="6" id="KW-0325">Glycoprotein</keyword>
<evidence type="ECO:0000256" key="4">
    <source>
        <dbReference type="ARBA" id="ARBA00022963"/>
    </source>
</evidence>
<evidence type="ECO:0000256" key="5">
    <source>
        <dbReference type="ARBA" id="ARBA00023098"/>
    </source>
</evidence>
<keyword evidence="4 7" id="KW-0442">Lipid degradation</keyword>
<keyword evidence="9" id="KW-1185">Reference proteome</keyword>
<dbReference type="GO" id="GO:0005576">
    <property type="term" value="C:extracellular region"/>
    <property type="evidence" value="ECO:0007669"/>
    <property type="project" value="TreeGrafter"/>
</dbReference>
<keyword evidence="2 7" id="KW-0732">Signal</keyword>
<keyword evidence="3 7" id="KW-0378">Hydrolase</keyword>
<dbReference type="PANTHER" id="PTHR12370">
    <property type="entry name" value="PHOSPHOLIPASE B-RELATED"/>
    <property type="match status" value="1"/>
</dbReference>
<keyword evidence="5 7" id="KW-0443">Lipid metabolism</keyword>
<gene>
    <name evidence="8" type="ORF">RFI_28001</name>
</gene>
<evidence type="ECO:0000256" key="7">
    <source>
        <dbReference type="RuleBase" id="RU364138"/>
    </source>
</evidence>
<reference evidence="8 9" key="1">
    <citation type="journal article" date="2013" name="Curr. Biol.">
        <title>The Genome of the Foraminiferan Reticulomyxa filosa.</title>
        <authorList>
            <person name="Glockner G."/>
            <person name="Hulsmann N."/>
            <person name="Schleicher M."/>
            <person name="Noegel A.A."/>
            <person name="Eichinger L."/>
            <person name="Gallinger C."/>
            <person name="Pawlowski J."/>
            <person name="Sierra R."/>
            <person name="Euteneuer U."/>
            <person name="Pillet L."/>
            <person name="Moustafa A."/>
            <person name="Platzer M."/>
            <person name="Groth M."/>
            <person name="Szafranski K."/>
            <person name="Schliwa M."/>
        </authorList>
    </citation>
    <scope>NUCLEOTIDE SEQUENCE [LARGE SCALE GENOMIC DNA]</scope>
</reference>
<dbReference type="Gene3D" id="3.60.60.30">
    <property type="match status" value="1"/>
</dbReference>
<dbReference type="GO" id="GO:0004620">
    <property type="term" value="F:phospholipase activity"/>
    <property type="evidence" value="ECO:0007669"/>
    <property type="project" value="InterPro"/>
</dbReference>
<sequence length="288" mass="33666">MRYDMKLISALYLLLVLTWGEEHSFNGTVYYNATSNTYKVKLGVIDCTNGVACGYFDDALNRTGMGVLEIQTQKPSESSKITDYNRMYGAGYLEGYLSCYEIYWSYYAGWMNVKPSLEPFMTELQNWTSTQKAWINDNIEKYSSSDPLWQYTELLMGQFYGVKDGYNAAIEELNTGLPPLDEFAFDFINANEEWPDVVQAINDSMRVDWFAFKTSKQALNHRLKSGHCSGLIKVTPELDDIIFSHSTWFVFYVYVWRFQYWWMNRVYKIYSFELEMDIPTSRMVMSSC</sequence>
<evidence type="ECO:0000313" key="9">
    <source>
        <dbReference type="Proteomes" id="UP000023152"/>
    </source>
</evidence>
<feature type="chain" id="PRO_5011332224" description="Phospholipase B-like" evidence="7">
    <location>
        <begin position="21"/>
        <end position="288"/>
    </location>
</feature>
<protein>
    <recommendedName>
        <fullName evidence="7">Phospholipase B-like</fullName>
        <ecNumber evidence="7">3.1.1.-</ecNumber>
    </recommendedName>
</protein>
<comment type="caution">
    <text evidence="8">The sequence shown here is derived from an EMBL/GenBank/DDBJ whole genome shotgun (WGS) entry which is preliminary data.</text>
</comment>
<dbReference type="AlphaFoldDB" id="X6M702"/>
<comment type="function">
    <text evidence="7">Putative phospholipase.</text>
</comment>
<evidence type="ECO:0000256" key="3">
    <source>
        <dbReference type="ARBA" id="ARBA00022801"/>
    </source>
</evidence>
<organism evidence="8 9">
    <name type="scientific">Reticulomyxa filosa</name>
    <dbReference type="NCBI Taxonomy" id="46433"/>
    <lineage>
        <taxon>Eukaryota</taxon>
        <taxon>Sar</taxon>
        <taxon>Rhizaria</taxon>
        <taxon>Retaria</taxon>
        <taxon>Foraminifera</taxon>
        <taxon>Monothalamids</taxon>
        <taxon>Reticulomyxidae</taxon>
        <taxon>Reticulomyxa</taxon>
    </lineage>
</organism>
<dbReference type="GO" id="GO:0009395">
    <property type="term" value="P:phospholipid catabolic process"/>
    <property type="evidence" value="ECO:0007669"/>
    <property type="project" value="TreeGrafter"/>
</dbReference>
<evidence type="ECO:0000313" key="8">
    <source>
        <dbReference type="EMBL" id="ETO09376.1"/>
    </source>
</evidence>
<name>X6M702_RETFI</name>
<evidence type="ECO:0000256" key="1">
    <source>
        <dbReference type="ARBA" id="ARBA00007835"/>
    </source>
</evidence>